<keyword evidence="6" id="KW-0812">Transmembrane</keyword>
<feature type="domain" description="Histidine kinase" evidence="13">
    <location>
        <begin position="201"/>
        <end position="412"/>
    </location>
</feature>
<evidence type="ECO:0000256" key="7">
    <source>
        <dbReference type="ARBA" id="ARBA00022741"/>
    </source>
</evidence>
<evidence type="ECO:0000313" key="16">
    <source>
        <dbReference type="EMBL" id="GEJ56310.1"/>
    </source>
</evidence>
<dbReference type="FunFam" id="3.30.565.10:FF:000006">
    <property type="entry name" value="Sensor histidine kinase WalK"/>
    <property type="match status" value="1"/>
</dbReference>
<dbReference type="Gene3D" id="3.30.565.10">
    <property type="entry name" value="Histidine kinase-like ATPase, C-terminal domain"/>
    <property type="match status" value="1"/>
</dbReference>
<dbReference type="PANTHER" id="PTHR42878">
    <property type="entry name" value="TWO-COMPONENT HISTIDINE KINASE"/>
    <property type="match status" value="1"/>
</dbReference>
<dbReference type="CDD" id="cd00082">
    <property type="entry name" value="HisKA"/>
    <property type="match status" value="1"/>
</dbReference>
<dbReference type="InterPro" id="IPR003661">
    <property type="entry name" value="HisK_dim/P_dom"/>
</dbReference>
<keyword evidence="4" id="KW-0597">Phosphoprotein</keyword>
<evidence type="ECO:0000256" key="1">
    <source>
        <dbReference type="ARBA" id="ARBA00000085"/>
    </source>
</evidence>
<dbReference type="InterPro" id="IPR036890">
    <property type="entry name" value="HATPase_C_sf"/>
</dbReference>
<organism evidence="16 17">
    <name type="scientific">Anaeromyxobacter diazotrophicus</name>
    <dbReference type="NCBI Taxonomy" id="2590199"/>
    <lineage>
        <taxon>Bacteria</taxon>
        <taxon>Pseudomonadati</taxon>
        <taxon>Myxococcota</taxon>
        <taxon>Myxococcia</taxon>
        <taxon>Myxococcales</taxon>
        <taxon>Cystobacterineae</taxon>
        <taxon>Anaeromyxobacteraceae</taxon>
        <taxon>Anaeromyxobacter</taxon>
    </lineage>
</organism>
<sequence>MVLAYAVLGVAWIFATDSLVDLLGAPPEWRAPLHAAKALVFLAGTGLLLYVLLRGQHAELRVHDEELRTVLDSMPDAVLVVNREGRVVDVNRAAVELAGARDRQELLVPLGALVERVDLRHADGRPLDVPRLVLRRSRAPERVSGFEALVRRFDGRELFISISSSPVRSRQDGPARLAVAVVRDISEVRRFEEMREDFLATAAHEFKTPLAVVKAYAQLMHKRGQGDANALEVIARQIDRMTRMVQQLLDVSRFRVGAAELSRERFDLPRLVAEVAITVRTEVEGRRILVAPAPPTHVLADRDRIGQVVASLLENAVRFSPQGGDVEAEIKRLDAEAVVSVRDHGLGIPRERQARVFERFYRAHAGTDHDYGGLGIGLDASREIVARHGGRIWFESSPGQGSTFSFSLPLAPEEAA</sequence>
<dbReference type="Proteomes" id="UP000503640">
    <property type="component" value="Unassembled WGS sequence"/>
</dbReference>
<keyword evidence="7" id="KW-0547">Nucleotide-binding</keyword>
<comment type="caution">
    <text evidence="16">The sequence shown here is derived from an EMBL/GenBank/DDBJ whole genome shotgun (WGS) entry which is preliminary data.</text>
</comment>
<dbReference type="Gene3D" id="3.30.450.20">
    <property type="entry name" value="PAS domain"/>
    <property type="match status" value="1"/>
</dbReference>
<keyword evidence="5" id="KW-0808">Transferase</keyword>
<dbReference type="SMART" id="SM00387">
    <property type="entry name" value="HATPase_c"/>
    <property type="match status" value="1"/>
</dbReference>
<gene>
    <name evidence="16" type="ORF">AMYX_10510</name>
</gene>
<protein>
    <recommendedName>
        <fullName evidence="3">histidine kinase</fullName>
        <ecNumber evidence="3">2.7.13.3</ecNumber>
    </recommendedName>
</protein>
<dbReference type="InterPro" id="IPR000014">
    <property type="entry name" value="PAS"/>
</dbReference>
<dbReference type="InterPro" id="IPR003594">
    <property type="entry name" value="HATPase_dom"/>
</dbReference>
<evidence type="ECO:0000256" key="4">
    <source>
        <dbReference type="ARBA" id="ARBA00022553"/>
    </source>
</evidence>
<name>A0A7I9VJK0_9BACT</name>
<evidence type="ECO:0000256" key="3">
    <source>
        <dbReference type="ARBA" id="ARBA00012438"/>
    </source>
</evidence>
<dbReference type="GO" id="GO:0006355">
    <property type="term" value="P:regulation of DNA-templated transcription"/>
    <property type="evidence" value="ECO:0007669"/>
    <property type="project" value="InterPro"/>
</dbReference>
<dbReference type="GO" id="GO:0030295">
    <property type="term" value="F:protein kinase activator activity"/>
    <property type="evidence" value="ECO:0007669"/>
    <property type="project" value="TreeGrafter"/>
</dbReference>
<dbReference type="GO" id="GO:0005524">
    <property type="term" value="F:ATP binding"/>
    <property type="evidence" value="ECO:0007669"/>
    <property type="project" value="UniProtKB-KW"/>
</dbReference>
<dbReference type="InterPro" id="IPR013767">
    <property type="entry name" value="PAS_fold"/>
</dbReference>
<accession>A0A7I9VJK0</accession>
<dbReference type="SMART" id="SM00388">
    <property type="entry name" value="HisKA"/>
    <property type="match status" value="1"/>
</dbReference>
<dbReference type="PROSITE" id="PS50112">
    <property type="entry name" value="PAS"/>
    <property type="match status" value="1"/>
</dbReference>
<dbReference type="InterPro" id="IPR004358">
    <property type="entry name" value="Sig_transdc_His_kin-like_C"/>
</dbReference>
<keyword evidence="9" id="KW-0067">ATP-binding</keyword>
<dbReference type="PROSITE" id="PS50109">
    <property type="entry name" value="HIS_KIN"/>
    <property type="match status" value="1"/>
</dbReference>
<evidence type="ECO:0000256" key="9">
    <source>
        <dbReference type="ARBA" id="ARBA00022840"/>
    </source>
</evidence>
<dbReference type="EC" id="2.7.13.3" evidence="3"/>
<dbReference type="RefSeq" id="WP_176063659.1">
    <property type="nucleotide sequence ID" value="NZ_BJTG01000002.1"/>
</dbReference>
<dbReference type="GO" id="GO:0016020">
    <property type="term" value="C:membrane"/>
    <property type="evidence" value="ECO:0007669"/>
    <property type="project" value="UniProtKB-SubCell"/>
</dbReference>
<dbReference type="PROSITE" id="PS50113">
    <property type="entry name" value="PAC"/>
    <property type="match status" value="1"/>
</dbReference>
<evidence type="ECO:0000256" key="11">
    <source>
        <dbReference type="ARBA" id="ARBA00023012"/>
    </source>
</evidence>
<dbReference type="AlphaFoldDB" id="A0A7I9VJK0"/>
<dbReference type="InterPro" id="IPR000700">
    <property type="entry name" value="PAS-assoc_C"/>
</dbReference>
<evidence type="ECO:0000313" key="17">
    <source>
        <dbReference type="Proteomes" id="UP000503640"/>
    </source>
</evidence>
<dbReference type="GO" id="GO:0007234">
    <property type="term" value="P:osmosensory signaling via phosphorelay pathway"/>
    <property type="evidence" value="ECO:0007669"/>
    <property type="project" value="TreeGrafter"/>
</dbReference>
<dbReference type="Pfam" id="PF00512">
    <property type="entry name" value="HisKA"/>
    <property type="match status" value="1"/>
</dbReference>
<dbReference type="SUPFAM" id="SSF55874">
    <property type="entry name" value="ATPase domain of HSP90 chaperone/DNA topoisomerase II/histidine kinase"/>
    <property type="match status" value="1"/>
</dbReference>
<keyword evidence="17" id="KW-1185">Reference proteome</keyword>
<keyword evidence="12" id="KW-0472">Membrane</keyword>
<dbReference type="PANTHER" id="PTHR42878:SF7">
    <property type="entry name" value="SENSOR HISTIDINE KINASE GLRK"/>
    <property type="match status" value="1"/>
</dbReference>
<keyword evidence="10" id="KW-1133">Transmembrane helix</keyword>
<evidence type="ECO:0000256" key="12">
    <source>
        <dbReference type="ARBA" id="ARBA00023136"/>
    </source>
</evidence>
<reference evidence="17" key="1">
    <citation type="journal article" date="2020" name="Appl. Environ. Microbiol.">
        <title>Diazotrophic Anaeromyxobacter Isolates from Soils.</title>
        <authorList>
            <person name="Masuda Y."/>
            <person name="Yamanaka H."/>
            <person name="Xu Z.X."/>
            <person name="Shiratori Y."/>
            <person name="Aono T."/>
            <person name="Amachi S."/>
            <person name="Senoo K."/>
            <person name="Itoh H."/>
        </authorList>
    </citation>
    <scope>NUCLEOTIDE SEQUENCE [LARGE SCALE GENOMIC DNA]</scope>
    <source>
        <strain evidence="17">R267</strain>
    </source>
</reference>
<keyword evidence="11" id="KW-0902">Two-component regulatory system</keyword>
<feature type="domain" description="PAS" evidence="14">
    <location>
        <begin position="63"/>
        <end position="99"/>
    </location>
</feature>
<dbReference type="SMART" id="SM00091">
    <property type="entry name" value="PAS"/>
    <property type="match status" value="1"/>
</dbReference>
<dbReference type="Pfam" id="PF00989">
    <property type="entry name" value="PAS"/>
    <property type="match status" value="1"/>
</dbReference>
<dbReference type="InterPro" id="IPR036097">
    <property type="entry name" value="HisK_dim/P_sf"/>
</dbReference>
<evidence type="ECO:0000259" key="13">
    <source>
        <dbReference type="PROSITE" id="PS50109"/>
    </source>
</evidence>
<dbReference type="Gene3D" id="1.10.287.130">
    <property type="match status" value="1"/>
</dbReference>
<evidence type="ECO:0000256" key="5">
    <source>
        <dbReference type="ARBA" id="ARBA00022679"/>
    </source>
</evidence>
<dbReference type="CDD" id="cd00130">
    <property type="entry name" value="PAS"/>
    <property type="match status" value="1"/>
</dbReference>
<dbReference type="InterPro" id="IPR050351">
    <property type="entry name" value="BphY/WalK/GraS-like"/>
</dbReference>
<evidence type="ECO:0000259" key="14">
    <source>
        <dbReference type="PROSITE" id="PS50112"/>
    </source>
</evidence>
<proteinExistence type="predicted"/>
<dbReference type="FunFam" id="1.10.287.130:FF:000001">
    <property type="entry name" value="Two-component sensor histidine kinase"/>
    <property type="match status" value="1"/>
</dbReference>
<dbReference type="Pfam" id="PF02518">
    <property type="entry name" value="HATPase_c"/>
    <property type="match status" value="1"/>
</dbReference>
<dbReference type="InterPro" id="IPR005467">
    <property type="entry name" value="His_kinase_dom"/>
</dbReference>
<dbReference type="SUPFAM" id="SSF55785">
    <property type="entry name" value="PYP-like sensor domain (PAS domain)"/>
    <property type="match status" value="1"/>
</dbReference>
<evidence type="ECO:0000256" key="2">
    <source>
        <dbReference type="ARBA" id="ARBA00004141"/>
    </source>
</evidence>
<evidence type="ECO:0000259" key="15">
    <source>
        <dbReference type="PROSITE" id="PS50113"/>
    </source>
</evidence>
<evidence type="ECO:0000256" key="6">
    <source>
        <dbReference type="ARBA" id="ARBA00022692"/>
    </source>
</evidence>
<evidence type="ECO:0000256" key="10">
    <source>
        <dbReference type="ARBA" id="ARBA00022989"/>
    </source>
</evidence>
<comment type="catalytic activity">
    <reaction evidence="1">
        <text>ATP + protein L-histidine = ADP + protein N-phospho-L-histidine.</text>
        <dbReference type="EC" id="2.7.13.3"/>
    </reaction>
</comment>
<keyword evidence="8" id="KW-0418">Kinase</keyword>
<evidence type="ECO:0000256" key="8">
    <source>
        <dbReference type="ARBA" id="ARBA00022777"/>
    </source>
</evidence>
<dbReference type="NCBIfam" id="TIGR00229">
    <property type="entry name" value="sensory_box"/>
    <property type="match status" value="1"/>
</dbReference>
<dbReference type="SUPFAM" id="SSF47384">
    <property type="entry name" value="Homodimeric domain of signal transducing histidine kinase"/>
    <property type="match status" value="1"/>
</dbReference>
<dbReference type="GO" id="GO:0000156">
    <property type="term" value="F:phosphorelay response regulator activity"/>
    <property type="evidence" value="ECO:0007669"/>
    <property type="project" value="TreeGrafter"/>
</dbReference>
<feature type="domain" description="PAC" evidence="15">
    <location>
        <begin position="144"/>
        <end position="197"/>
    </location>
</feature>
<comment type="subcellular location">
    <subcellularLocation>
        <location evidence="2">Membrane</location>
        <topology evidence="2">Multi-pass membrane protein</topology>
    </subcellularLocation>
</comment>
<dbReference type="InterPro" id="IPR035965">
    <property type="entry name" value="PAS-like_dom_sf"/>
</dbReference>
<dbReference type="EMBL" id="BJTG01000002">
    <property type="protein sequence ID" value="GEJ56310.1"/>
    <property type="molecule type" value="Genomic_DNA"/>
</dbReference>
<dbReference type="PRINTS" id="PR00344">
    <property type="entry name" value="BCTRLSENSOR"/>
</dbReference>
<dbReference type="CDD" id="cd00075">
    <property type="entry name" value="HATPase"/>
    <property type="match status" value="1"/>
</dbReference>
<dbReference type="GO" id="GO:0000155">
    <property type="term" value="F:phosphorelay sensor kinase activity"/>
    <property type="evidence" value="ECO:0007669"/>
    <property type="project" value="InterPro"/>
</dbReference>